<evidence type="ECO:0000313" key="3">
    <source>
        <dbReference type="Proteomes" id="UP001058533"/>
    </source>
</evidence>
<proteinExistence type="predicted"/>
<evidence type="ECO:0000256" key="1">
    <source>
        <dbReference type="SAM" id="MobiDB-lite"/>
    </source>
</evidence>
<sequence length="90" mass="9746">MAQYANSRFALSFAALSDATRRGIIDELGPGSSSRKSSDASVSASSAIAASLRRRHESRRTHRKLSEARFDASDEITSEMKQEQGDGQPS</sequence>
<keyword evidence="3" id="KW-1185">Reference proteome</keyword>
<reference evidence="2" key="1">
    <citation type="submission" date="2022-07" db="EMBL/GenBank/DDBJ databases">
        <title>Sphingomonas sp. nov., a novel bacterium isolated from the north slope of the Mount Everest.</title>
        <authorList>
            <person name="Cui X."/>
            <person name="Liu Y."/>
        </authorList>
    </citation>
    <scope>NUCLEOTIDE SEQUENCE</scope>
    <source>
        <strain evidence="2">S5-59</strain>
    </source>
</reference>
<feature type="compositionally biased region" description="Low complexity" evidence="1">
    <location>
        <begin position="32"/>
        <end position="51"/>
    </location>
</feature>
<protein>
    <submittedName>
        <fullName evidence="2">Uncharacterized protein</fullName>
    </submittedName>
</protein>
<dbReference type="RefSeq" id="WP_256507865.1">
    <property type="nucleotide sequence ID" value="NZ_CP101740.1"/>
</dbReference>
<name>A0ABY5LDW1_9SPHN</name>
<organism evidence="2 3">
    <name type="scientific">Sphingomonas qomolangmaensis</name>
    <dbReference type="NCBI Taxonomy" id="2918765"/>
    <lineage>
        <taxon>Bacteria</taxon>
        <taxon>Pseudomonadati</taxon>
        <taxon>Pseudomonadota</taxon>
        <taxon>Alphaproteobacteria</taxon>
        <taxon>Sphingomonadales</taxon>
        <taxon>Sphingomonadaceae</taxon>
        <taxon>Sphingomonas</taxon>
    </lineage>
</organism>
<gene>
    <name evidence="2" type="ORF">NMP03_07535</name>
</gene>
<evidence type="ECO:0000313" key="2">
    <source>
        <dbReference type="EMBL" id="UUL84030.1"/>
    </source>
</evidence>
<feature type="compositionally biased region" description="Basic and acidic residues" evidence="1">
    <location>
        <begin position="64"/>
        <end position="84"/>
    </location>
</feature>
<accession>A0ABY5LDW1</accession>
<dbReference type="EMBL" id="CP101740">
    <property type="protein sequence ID" value="UUL84030.1"/>
    <property type="molecule type" value="Genomic_DNA"/>
</dbReference>
<dbReference type="Proteomes" id="UP001058533">
    <property type="component" value="Chromosome"/>
</dbReference>
<feature type="compositionally biased region" description="Basic residues" evidence="1">
    <location>
        <begin position="52"/>
        <end position="63"/>
    </location>
</feature>
<feature type="region of interest" description="Disordered" evidence="1">
    <location>
        <begin position="24"/>
        <end position="90"/>
    </location>
</feature>